<proteinExistence type="predicted"/>
<dbReference type="RefSeq" id="WP_273601632.1">
    <property type="nucleotide sequence ID" value="NZ_JAQQXT010000012.1"/>
</dbReference>
<dbReference type="SUPFAM" id="SSF46785">
    <property type="entry name" value="Winged helix' DNA-binding domain"/>
    <property type="match status" value="1"/>
</dbReference>
<dbReference type="PROSITE" id="PS51197">
    <property type="entry name" value="HTH_RRF2_2"/>
    <property type="match status" value="1"/>
</dbReference>
<organism evidence="2 3">
    <name type="scientific">Roseateles albus</name>
    <dbReference type="NCBI Taxonomy" id="2987525"/>
    <lineage>
        <taxon>Bacteria</taxon>
        <taxon>Pseudomonadati</taxon>
        <taxon>Pseudomonadota</taxon>
        <taxon>Betaproteobacteria</taxon>
        <taxon>Burkholderiales</taxon>
        <taxon>Sphaerotilaceae</taxon>
        <taxon>Roseateles</taxon>
    </lineage>
</organism>
<dbReference type="NCBIfam" id="TIGR00738">
    <property type="entry name" value="rrf2_super"/>
    <property type="match status" value="1"/>
</dbReference>
<reference evidence="2 3" key="1">
    <citation type="submission" date="2022-10" db="EMBL/GenBank/DDBJ databases">
        <title>Paucibacter sp. hw1 Genome sequencing.</title>
        <authorList>
            <person name="Park S."/>
        </authorList>
    </citation>
    <scope>NUCLEOTIDE SEQUENCE [LARGE SCALE GENOMIC DNA]</scope>
    <source>
        <strain evidence="3">hw1</strain>
    </source>
</reference>
<dbReference type="Pfam" id="PF02082">
    <property type="entry name" value="Rrf2"/>
    <property type="match status" value="1"/>
</dbReference>
<keyword evidence="1" id="KW-0238">DNA-binding</keyword>
<name>A0ABT5KHZ2_9BURK</name>
<dbReference type="Proteomes" id="UP001221189">
    <property type="component" value="Unassembled WGS sequence"/>
</dbReference>
<dbReference type="InterPro" id="IPR036390">
    <property type="entry name" value="WH_DNA-bd_sf"/>
</dbReference>
<evidence type="ECO:0000313" key="3">
    <source>
        <dbReference type="Proteomes" id="UP001221189"/>
    </source>
</evidence>
<gene>
    <name evidence="2" type="ORF">PRZ03_18010</name>
</gene>
<protein>
    <submittedName>
        <fullName evidence="2">Rrf2 family transcriptional regulator</fullName>
    </submittedName>
</protein>
<dbReference type="InterPro" id="IPR000944">
    <property type="entry name" value="Tscrpt_reg_Rrf2"/>
</dbReference>
<accession>A0ABT5KHZ2</accession>
<evidence type="ECO:0000256" key="1">
    <source>
        <dbReference type="ARBA" id="ARBA00023125"/>
    </source>
</evidence>
<keyword evidence="3" id="KW-1185">Reference proteome</keyword>
<evidence type="ECO:0000313" key="2">
    <source>
        <dbReference type="EMBL" id="MDC8773481.1"/>
    </source>
</evidence>
<comment type="caution">
    <text evidence="2">The sequence shown here is derived from an EMBL/GenBank/DDBJ whole genome shotgun (WGS) entry which is preliminary data.</text>
</comment>
<dbReference type="EMBL" id="JAQQXT010000012">
    <property type="protein sequence ID" value="MDC8773481.1"/>
    <property type="molecule type" value="Genomic_DNA"/>
</dbReference>
<sequence>MRLTTMTDYALRMLIYLGQHPERLCTTAEIAQAYAISEAHLTKITHQLGLGGWITTVRGKGGGMRLALAPAQIMLGELVRAIEPDFYLVECLGNGNACGLTGRCRLTGIFNDALAAFLAQLDRYNLADLLSAPKADAGDATIAVVLGLPQATAAVRRTRKPHEPA</sequence>
<dbReference type="PANTHER" id="PTHR33221">
    <property type="entry name" value="WINGED HELIX-TURN-HELIX TRANSCRIPTIONAL REGULATOR, RRF2 FAMILY"/>
    <property type="match status" value="1"/>
</dbReference>
<dbReference type="Gene3D" id="1.10.10.10">
    <property type="entry name" value="Winged helix-like DNA-binding domain superfamily/Winged helix DNA-binding domain"/>
    <property type="match status" value="1"/>
</dbReference>
<dbReference type="PANTHER" id="PTHR33221:SF4">
    <property type="entry name" value="HTH-TYPE TRANSCRIPTIONAL REPRESSOR NSRR"/>
    <property type="match status" value="1"/>
</dbReference>
<dbReference type="InterPro" id="IPR036388">
    <property type="entry name" value="WH-like_DNA-bd_sf"/>
</dbReference>